<reference evidence="3" key="1">
    <citation type="submission" date="2015-01" db="EMBL/GenBank/DDBJ databases">
        <authorList>
            <person name="Manzoor Shahid"/>
            <person name="Zubair Saima"/>
        </authorList>
    </citation>
    <scope>NUCLEOTIDE SEQUENCE [LARGE SCALE GENOMIC DNA]</scope>
    <source>
        <strain evidence="3">Sp3</strain>
    </source>
</reference>
<feature type="domain" description="VWFA" evidence="1">
    <location>
        <begin position="400"/>
        <end position="567"/>
    </location>
</feature>
<keyword evidence="3" id="KW-1185">Reference proteome</keyword>
<dbReference type="PANTHER" id="PTHR35023:SF1">
    <property type="entry name" value="MG-PROTOPORPHYRIN IX CHELATASE"/>
    <property type="match status" value="1"/>
</dbReference>
<dbReference type="Gene3D" id="3.40.50.410">
    <property type="entry name" value="von Willebrand factor, type A domain"/>
    <property type="match status" value="1"/>
</dbReference>
<dbReference type="InterPro" id="IPR036465">
    <property type="entry name" value="vWFA_dom_sf"/>
</dbReference>
<dbReference type="SUPFAM" id="SSF53300">
    <property type="entry name" value="vWA-like"/>
    <property type="match status" value="1"/>
</dbReference>
<gene>
    <name evidence="2" type="ORF">SSCH_570018</name>
</gene>
<dbReference type="InterPro" id="IPR052989">
    <property type="entry name" value="Mg-chelatase_DI-like"/>
</dbReference>
<evidence type="ECO:0000313" key="2">
    <source>
        <dbReference type="EMBL" id="CEO89705.1"/>
    </source>
</evidence>
<name>A0A0B7MI22_9FIRM</name>
<proteinExistence type="predicted"/>
<sequence length="576" mass="65624">MSEIPILEKLTSKQLEELTSQISSSLSQKQGFRIGESTVVSHYVHSVNPLHPEEIRILVNRDVGQSLAHQKNAGQVIHVDVYHEPALAEIRPLALALAQTVRAYLNYCHKGRDIEPQLRAYYDQIAFRIGEGLETLKEALSPLKEQTDDDQEKDLKKKSHVHLLLTDLAPQHYALIPCLVDAIETELANQKIEIRKVENIFHVEKREQVDQQIFFGLEPDQYRLWNMAMSLSTILSGTDDVIEFLQTFQPGPFRRKQPLSNLRNRNGNLRGLILGIAEAGIIKRGWFADTLTKEGQELLNFMLQHQHELEAQLRRMLRKLPVPRGKYRSIRNTHLKSKQKHYTYISKTTELMKDSWLGSIAVPETLITAAKNKLLEQRPAFRITRDDIQVHNQEISQPVDMCLVLDGSASMVGPKTKAVRYLAEHLFLVTRDKMAVVVFQGRQARVAVPFTRNYSRLKAGLKSLQPRGLTPLADGILQAIKLIKNRQVRNPLLILITDGIPTTGKWTINPQQDALKAAEMIKDTRAKLICIGVASNQKFLEELADQAEGNVYILDSLDDHATLIEIIHKERRSYQY</sequence>
<dbReference type="Proteomes" id="UP000046155">
    <property type="component" value="Unassembled WGS sequence"/>
</dbReference>
<accession>A0A0B7MI22</accession>
<organism evidence="2 3">
    <name type="scientific">Syntrophaceticus schinkii</name>
    <dbReference type="NCBI Taxonomy" id="499207"/>
    <lineage>
        <taxon>Bacteria</taxon>
        <taxon>Bacillati</taxon>
        <taxon>Bacillota</taxon>
        <taxon>Clostridia</taxon>
        <taxon>Thermoanaerobacterales</taxon>
        <taxon>Thermoanaerobacterales Family III. Incertae Sedis</taxon>
        <taxon>Syntrophaceticus</taxon>
    </lineage>
</organism>
<evidence type="ECO:0000259" key="1">
    <source>
        <dbReference type="PROSITE" id="PS50234"/>
    </source>
</evidence>
<dbReference type="EMBL" id="CDRZ01000255">
    <property type="protein sequence ID" value="CEO89705.1"/>
    <property type="molecule type" value="Genomic_DNA"/>
</dbReference>
<dbReference type="AlphaFoldDB" id="A0A0B7MI22"/>
<evidence type="ECO:0000313" key="3">
    <source>
        <dbReference type="Proteomes" id="UP000046155"/>
    </source>
</evidence>
<protein>
    <submittedName>
        <fullName evidence="2">Putative von Willebrand factor type A</fullName>
    </submittedName>
</protein>
<dbReference type="PROSITE" id="PS50234">
    <property type="entry name" value="VWFA"/>
    <property type="match status" value="1"/>
</dbReference>
<dbReference type="PANTHER" id="PTHR35023">
    <property type="entry name" value="CHELATASE-RELATED"/>
    <property type="match status" value="1"/>
</dbReference>
<dbReference type="SMART" id="SM00327">
    <property type="entry name" value="VWA"/>
    <property type="match status" value="1"/>
</dbReference>
<dbReference type="InterPro" id="IPR002035">
    <property type="entry name" value="VWF_A"/>
</dbReference>
<dbReference type="Pfam" id="PF13519">
    <property type="entry name" value="VWA_2"/>
    <property type="match status" value="1"/>
</dbReference>